<evidence type="ECO:0008006" key="4">
    <source>
        <dbReference type="Google" id="ProtNLM"/>
    </source>
</evidence>
<comment type="caution">
    <text evidence="2">The sequence shown here is derived from an EMBL/GenBank/DDBJ whole genome shotgun (WGS) entry which is preliminary data.</text>
</comment>
<feature type="transmembrane region" description="Helical" evidence="1">
    <location>
        <begin position="191"/>
        <end position="214"/>
    </location>
</feature>
<protein>
    <recommendedName>
        <fullName evidence="4">F-box domain-containing protein</fullName>
    </recommendedName>
</protein>
<dbReference type="OrthoDB" id="3062952at2759"/>
<keyword evidence="1" id="KW-1133">Transmembrane helix</keyword>
<dbReference type="EMBL" id="NHYE01001178">
    <property type="protein sequence ID" value="PPQ97861.1"/>
    <property type="molecule type" value="Genomic_DNA"/>
</dbReference>
<evidence type="ECO:0000313" key="2">
    <source>
        <dbReference type="EMBL" id="PPQ97861.1"/>
    </source>
</evidence>
<reference evidence="2 3" key="1">
    <citation type="journal article" date="2018" name="Evol. Lett.">
        <title>Horizontal gene cluster transfer increased hallucinogenic mushroom diversity.</title>
        <authorList>
            <person name="Reynolds H.T."/>
            <person name="Vijayakumar V."/>
            <person name="Gluck-Thaler E."/>
            <person name="Korotkin H.B."/>
            <person name="Matheny P.B."/>
            <person name="Slot J.C."/>
        </authorList>
    </citation>
    <scope>NUCLEOTIDE SEQUENCE [LARGE SCALE GENOMIC DNA]</scope>
    <source>
        <strain evidence="2 3">SRW20</strain>
    </source>
</reference>
<sequence length="221" mass="25474">MEKASIYSLPVELHTIILKLLYSSRQSIRKPERSRSSLDSYIPIENEAHDPSLFPYNVATAWKVWRNILTGIPECWSRIVFDVARNPELFLEAFAWAKDAIGIQVVVFNSSQIEDMTSAEELRHMWPIFRAVMPHVPRCKSIVYNTLYSSSLPPPTMFLLQEAPHLEELSLECIIDNIDLNKVQPVTRKRLLCASFPKLSTLSLTGFWFFYLIYHAKSGLL</sequence>
<dbReference type="Proteomes" id="UP000284706">
    <property type="component" value="Unassembled WGS sequence"/>
</dbReference>
<name>A0A409Y4I2_9AGAR</name>
<keyword evidence="1" id="KW-0472">Membrane</keyword>
<dbReference type="STRING" id="231916.A0A409Y4I2"/>
<organism evidence="2 3">
    <name type="scientific">Gymnopilus dilepis</name>
    <dbReference type="NCBI Taxonomy" id="231916"/>
    <lineage>
        <taxon>Eukaryota</taxon>
        <taxon>Fungi</taxon>
        <taxon>Dikarya</taxon>
        <taxon>Basidiomycota</taxon>
        <taxon>Agaricomycotina</taxon>
        <taxon>Agaricomycetes</taxon>
        <taxon>Agaricomycetidae</taxon>
        <taxon>Agaricales</taxon>
        <taxon>Agaricineae</taxon>
        <taxon>Hymenogastraceae</taxon>
        <taxon>Gymnopilus</taxon>
    </lineage>
</organism>
<keyword evidence="1" id="KW-0812">Transmembrane</keyword>
<keyword evidence="3" id="KW-1185">Reference proteome</keyword>
<evidence type="ECO:0000256" key="1">
    <source>
        <dbReference type="SAM" id="Phobius"/>
    </source>
</evidence>
<dbReference type="AlphaFoldDB" id="A0A409Y4I2"/>
<proteinExistence type="predicted"/>
<evidence type="ECO:0000313" key="3">
    <source>
        <dbReference type="Proteomes" id="UP000284706"/>
    </source>
</evidence>
<accession>A0A409Y4I2</accession>
<gene>
    <name evidence="2" type="ORF">CVT26_013030</name>
</gene>
<dbReference type="InParanoid" id="A0A409Y4I2"/>